<dbReference type="InterPro" id="IPR036249">
    <property type="entry name" value="Thioredoxin-like_sf"/>
</dbReference>
<gene>
    <name evidence="1" type="ORF">TRSC58_00841</name>
</gene>
<protein>
    <submittedName>
        <fullName evidence="1">Uncharacterized protein</fullName>
    </submittedName>
</protein>
<sequence>MSEDPFRDAPATGGGTAKVIEGIRQRREKLELYQSPSHKMKSLMMNSAGIRSGLSTKNERALNPIWTNFPTKCVKPIRSVEEMREKLQYFAKSDDVMVVRYHQNRCTACNAVDKSFEFLCHQSAERLPGLKFYEINKDEVPELTKNLVRFPQVKGYSGGHWMDLAFKPPAEFREELYQAVEQEVKRRTDEGRPVTALEAEEMYFSAAGPSMLEVLQESIVKFYSKSQVRLHNYWKQVSVRRSWFFKKFIEPRVEERLRDEWQMKSLFGEKVVYGPEPKLEEF</sequence>
<dbReference type="EMBL" id="AUPL01000841">
    <property type="protein sequence ID" value="ESL11409.1"/>
    <property type="molecule type" value="Genomic_DNA"/>
</dbReference>
<dbReference type="OrthoDB" id="275551at2759"/>
<accession>A0A061J921</accession>
<name>A0A061J921_TRYRA</name>
<dbReference type="Gene3D" id="3.40.30.10">
    <property type="entry name" value="Glutaredoxin"/>
    <property type="match status" value="1"/>
</dbReference>
<evidence type="ECO:0000313" key="2">
    <source>
        <dbReference type="Proteomes" id="UP000031737"/>
    </source>
</evidence>
<keyword evidence="2" id="KW-1185">Reference proteome</keyword>
<reference evidence="1 2" key="1">
    <citation type="submission" date="2013-07" db="EMBL/GenBank/DDBJ databases">
        <authorList>
            <person name="Stoco P.H."/>
            <person name="Wagner G."/>
            <person name="Gerber A."/>
            <person name="Zaha A."/>
            <person name="Thompson C."/>
            <person name="Bartholomeu D.C."/>
            <person name="Luckemeyer D.D."/>
            <person name="Bahia D."/>
            <person name="Loreto E."/>
            <person name="Prestes E.B."/>
            <person name="Lima F.M."/>
            <person name="Rodrigues-Luiz G."/>
            <person name="Vallejo G.A."/>
            <person name="Filho J.F."/>
            <person name="Monteiro K.M."/>
            <person name="Tyler K.M."/>
            <person name="de Almeida L.G."/>
            <person name="Ortiz M.F."/>
            <person name="Siervo M.A."/>
            <person name="de Moraes M.H."/>
            <person name="Cunha O.L."/>
            <person name="Mendonca-Neto R."/>
            <person name="Silva R."/>
            <person name="Teixeira S.M."/>
            <person name="Murta S.M."/>
            <person name="Sincero T.C."/>
            <person name="Mendes T.A."/>
            <person name="Urmenyi T.P."/>
            <person name="Silva V.G."/>
            <person name="da Rocha W.D."/>
            <person name="Andersson B."/>
            <person name="Romanha A.J."/>
            <person name="Steindel M."/>
            <person name="de Vasconcelos A.T."/>
            <person name="Grisard E.C."/>
        </authorList>
    </citation>
    <scope>NUCLEOTIDE SEQUENCE [LARGE SCALE GENOMIC DNA]</scope>
    <source>
        <strain evidence="1 2">SC58</strain>
    </source>
</reference>
<organism evidence="1 2">
    <name type="scientific">Trypanosoma rangeli SC58</name>
    <dbReference type="NCBI Taxonomy" id="429131"/>
    <lineage>
        <taxon>Eukaryota</taxon>
        <taxon>Discoba</taxon>
        <taxon>Euglenozoa</taxon>
        <taxon>Kinetoplastea</taxon>
        <taxon>Metakinetoplastina</taxon>
        <taxon>Trypanosomatida</taxon>
        <taxon>Trypanosomatidae</taxon>
        <taxon>Trypanosoma</taxon>
        <taxon>Herpetosoma</taxon>
    </lineage>
</organism>
<proteinExistence type="predicted"/>
<comment type="caution">
    <text evidence="1">The sequence shown here is derived from an EMBL/GenBank/DDBJ whole genome shotgun (WGS) entry which is preliminary data.</text>
</comment>
<dbReference type="SUPFAM" id="SSF52833">
    <property type="entry name" value="Thioredoxin-like"/>
    <property type="match status" value="1"/>
</dbReference>
<dbReference type="Proteomes" id="UP000031737">
    <property type="component" value="Unassembled WGS sequence"/>
</dbReference>
<dbReference type="VEuPathDB" id="TriTrypDB:TRSC58_00841"/>
<evidence type="ECO:0000313" key="1">
    <source>
        <dbReference type="EMBL" id="ESL11409.1"/>
    </source>
</evidence>
<dbReference type="AlphaFoldDB" id="A0A061J921"/>